<dbReference type="PROSITE" id="PS51186">
    <property type="entry name" value="GNAT"/>
    <property type="match status" value="1"/>
</dbReference>
<accession>A0A420I9P3</accession>
<gene>
    <name evidence="4" type="ORF">GcC1_103029</name>
</gene>
<evidence type="ECO:0000313" key="5">
    <source>
        <dbReference type="Proteomes" id="UP000285405"/>
    </source>
</evidence>
<dbReference type="Gene3D" id="3.40.630.30">
    <property type="match status" value="1"/>
</dbReference>
<dbReference type="InterPro" id="IPR000182">
    <property type="entry name" value="GNAT_dom"/>
</dbReference>
<dbReference type="AlphaFoldDB" id="A0A420I9P3"/>
<keyword evidence="1 4" id="KW-0808">Transferase</keyword>
<dbReference type="GO" id="GO:0016747">
    <property type="term" value="F:acyltransferase activity, transferring groups other than amino-acyl groups"/>
    <property type="evidence" value="ECO:0007669"/>
    <property type="project" value="InterPro"/>
</dbReference>
<evidence type="ECO:0000313" key="4">
    <source>
        <dbReference type="EMBL" id="RKF71280.1"/>
    </source>
</evidence>
<dbReference type="Proteomes" id="UP000285405">
    <property type="component" value="Unassembled WGS sequence"/>
</dbReference>
<name>A0A420I9P3_9PEZI</name>
<evidence type="ECO:0000256" key="1">
    <source>
        <dbReference type="ARBA" id="ARBA00022679"/>
    </source>
</evidence>
<comment type="caution">
    <text evidence="4">The sequence shown here is derived from an EMBL/GenBank/DDBJ whole genome shotgun (WGS) entry which is preliminary data.</text>
</comment>
<reference evidence="4 5" key="1">
    <citation type="journal article" date="2018" name="BMC Genomics">
        <title>Comparative genome analyses reveal sequence features reflecting distinct modes of host-adaptation between dicot and monocot powdery mildew.</title>
        <authorList>
            <person name="Wu Y."/>
            <person name="Ma X."/>
            <person name="Pan Z."/>
            <person name="Kale S.D."/>
            <person name="Song Y."/>
            <person name="King H."/>
            <person name="Zhang Q."/>
            <person name="Presley C."/>
            <person name="Deng X."/>
            <person name="Wei C.I."/>
            <person name="Xiao S."/>
        </authorList>
    </citation>
    <scope>NUCLEOTIDE SEQUENCE [LARGE SCALE GENOMIC DNA]</scope>
    <source>
        <strain evidence="4">UCSC1</strain>
    </source>
</reference>
<keyword evidence="2" id="KW-0012">Acyltransferase</keyword>
<dbReference type="PANTHER" id="PTHR43420">
    <property type="entry name" value="ACETYLTRANSFERASE"/>
    <property type="match status" value="1"/>
</dbReference>
<sequence length="193" mass="21906">MAHMPKHSKMTSNPPDLKIKLRLADLNDTESIRELAIHTFSITFGNSLSIEDLNSYLANAYSAQSISAEISDPAMTTIVAENSSRPAEIIGFAQLLRGSSNKELCLRNIENSVEMHRLYVHPKYHGKSVGNKLIKRLEQNAKDEGFSVIWLGVWEDHPVAKDIYERWGYVRVGEHPFRMGDCVQVDWILIKQL</sequence>
<proteinExistence type="predicted"/>
<organism evidence="4 5">
    <name type="scientific">Golovinomyces cichoracearum</name>
    <dbReference type="NCBI Taxonomy" id="62708"/>
    <lineage>
        <taxon>Eukaryota</taxon>
        <taxon>Fungi</taxon>
        <taxon>Dikarya</taxon>
        <taxon>Ascomycota</taxon>
        <taxon>Pezizomycotina</taxon>
        <taxon>Leotiomycetes</taxon>
        <taxon>Erysiphales</taxon>
        <taxon>Erysiphaceae</taxon>
        <taxon>Golovinomyces</taxon>
    </lineage>
</organism>
<dbReference type="SUPFAM" id="SSF55729">
    <property type="entry name" value="Acyl-CoA N-acyltransferases (Nat)"/>
    <property type="match status" value="1"/>
</dbReference>
<feature type="domain" description="N-acetyltransferase" evidence="3">
    <location>
        <begin position="19"/>
        <end position="193"/>
    </location>
</feature>
<dbReference type="InterPro" id="IPR016181">
    <property type="entry name" value="Acyl_CoA_acyltransferase"/>
</dbReference>
<dbReference type="PANTHER" id="PTHR43420:SF47">
    <property type="entry name" value="N-ACETYLTRANSFERASE DOMAIN-CONTAINING PROTEIN"/>
    <property type="match status" value="1"/>
</dbReference>
<evidence type="ECO:0000256" key="2">
    <source>
        <dbReference type="ARBA" id="ARBA00023315"/>
    </source>
</evidence>
<dbReference type="CDD" id="cd04301">
    <property type="entry name" value="NAT_SF"/>
    <property type="match status" value="1"/>
</dbReference>
<evidence type="ECO:0000259" key="3">
    <source>
        <dbReference type="PROSITE" id="PS51186"/>
    </source>
</evidence>
<dbReference type="OrthoDB" id="9975416at2759"/>
<dbReference type="Pfam" id="PF00583">
    <property type="entry name" value="Acetyltransf_1"/>
    <property type="match status" value="1"/>
</dbReference>
<dbReference type="EMBL" id="MCBR01010364">
    <property type="protein sequence ID" value="RKF71280.1"/>
    <property type="molecule type" value="Genomic_DNA"/>
</dbReference>
<protein>
    <submittedName>
        <fullName evidence="4">Spermidine/spermine N-acetyltransferase</fullName>
    </submittedName>
</protein>
<dbReference type="InterPro" id="IPR050680">
    <property type="entry name" value="YpeA/RimI_acetyltransf"/>
</dbReference>